<proteinExistence type="predicted"/>
<dbReference type="Proteomes" id="UP000799755">
    <property type="component" value="Unassembled WGS sequence"/>
</dbReference>
<dbReference type="EMBL" id="MU003540">
    <property type="protein sequence ID" value="KAF2464047.1"/>
    <property type="molecule type" value="Genomic_DNA"/>
</dbReference>
<name>A0ACB6QD55_9PLEO</name>
<keyword evidence="2" id="KW-1185">Reference proteome</keyword>
<accession>A0ACB6QD55</accession>
<protein>
    <submittedName>
        <fullName evidence="1">Uncharacterized protein</fullName>
    </submittedName>
</protein>
<comment type="caution">
    <text evidence="1">The sequence shown here is derived from an EMBL/GenBank/DDBJ whole genome shotgun (WGS) entry which is preliminary data.</text>
</comment>
<evidence type="ECO:0000313" key="1">
    <source>
        <dbReference type="EMBL" id="KAF2464047.1"/>
    </source>
</evidence>
<sequence length="1236" mass="130801">MRDLSSSLCFRAGKLALSCLLLASSHILPSASAFSFTSIPSPNLNLDGLGRVAFAGNFDSISLYQFEGQSEKSAGSNGALLSRFPNGVFAPLNNTDADIKAMCAFQANGTLQGIVFGGNFTSVGETHTPGGIAWLNVTSGQVYPLTGLNGTVNALFCDPDAGRVYIGGSFTGGGASNAIVWTTQWTNMPFSGFNGPVNSITKLNGNIIFGGKFNGLGNSTAPKENNTQVIPIGSASISAQTSSGTPGFTDPSSIVCKTGTTDGTSNNTWLLADNTPGFWKAEFAFGFEPSKLRLYNTKFEGRGTREWRFTALPDGGIMNFSYIDPTSGTQKFCDARCPLPENNVTAQDFHFVNTVGMNSFRLDISGFYGKGGGLSGIELFQNEIFSFAISNFNEPACDGVSVGAKSTATGPWQTTPSHQSNANYLSAVLQGNPVNQSAAQVIFTPDIRQSGNYSVTVFTPGCVGDGTCGNRGRVNITGTYSQTTSSADGPRTTELFQTNNFDKYDEVYRGFVDSTDSFRPSVTLTPMAGQTGPITIVAQRVRFELLTAASGNLNGIFEYDPSKQDVNINFRESVIDSAGASLTPRDQAIVNSVVTDNSSLFVGGNFSGNGLNNIFSIQKDATKATGLPENGLDSEVLTMFLNGTTMYVGGNFTKTQDNKTPGLQGIAAFSTSDNKWQALGAGVNGVVMYIVPFPLNITGNRPETVLGISGVFSQVNQFGSNASFAAQNFAIWVPSRSNWLHNLNVGTISIEGALTAFTEVPGSDPLFGGSINSQALGASGAVALESGNPLSLEQFPVAIQPQQSSQGSLQKRATTNGQNQTGVIAATFYKGTNNNMNKTILAGHFKATDSDGKNITSLLIIDGKDSNKITGLHEEISSDSTFLSLAVVNNILFAGGAISGTVNNKGIGGLLAFDLSSNNYVSTQPPSLRGTNVTVNTIAARPKSRDVFVGGNFNSAGDLSCQALCIWNTDRNQWVSPGGDLGGSISSMAWVTDTKLLVAGNLTSGNNQTKILMYDSSKSTFQEYDGARDLPGPVTAICPATSDATEIWATGQASNGSAFLQRFGNDKKWHPVPNLFGSGTTIRGIQVLSLDKQHGKSDVIDQGQDLLILGQVNITNFGTASGVLFNGTTLQPFLLSTTSQNTPGSLSQVFVENPQSFFKQQKKHLLVIYVVLISLAIALAITFLLIVAGILIESYRKRSKGYTPMQMSYPDRSVNVSRVPPSELFATLRGNRTPAI</sequence>
<evidence type="ECO:0000313" key="2">
    <source>
        <dbReference type="Proteomes" id="UP000799755"/>
    </source>
</evidence>
<gene>
    <name evidence="1" type="ORF">BDR25DRAFT_99126</name>
</gene>
<organism evidence="1 2">
    <name type="scientific">Lindgomyces ingoldianus</name>
    <dbReference type="NCBI Taxonomy" id="673940"/>
    <lineage>
        <taxon>Eukaryota</taxon>
        <taxon>Fungi</taxon>
        <taxon>Dikarya</taxon>
        <taxon>Ascomycota</taxon>
        <taxon>Pezizomycotina</taxon>
        <taxon>Dothideomycetes</taxon>
        <taxon>Pleosporomycetidae</taxon>
        <taxon>Pleosporales</taxon>
        <taxon>Lindgomycetaceae</taxon>
        <taxon>Lindgomyces</taxon>
    </lineage>
</organism>
<reference evidence="1" key="1">
    <citation type="journal article" date="2020" name="Stud. Mycol.">
        <title>101 Dothideomycetes genomes: a test case for predicting lifestyles and emergence of pathogens.</title>
        <authorList>
            <person name="Haridas S."/>
            <person name="Albert R."/>
            <person name="Binder M."/>
            <person name="Bloem J."/>
            <person name="Labutti K."/>
            <person name="Salamov A."/>
            <person name="Andreopoulos B."/>
            <person name="Baker S."/>
            <person name="Barry K."/>
            <person name="Bills G."/>
            <person name="Bluhm B."/>
            <person name="Cannon C."/>
            <person name="Castanera R."/>
            <person name="Culley D."/>
            <person name="Daum C."/>
            <person name="Ezra D."/>
            <person name="Gonzalez J."/>
            <person name="Henrissat B."/>
            <person name="Kuo A."/>
            <person name="Liang C."/>
            <person name="Lipzen A."/>
            <person name="Lutzoni F."/>
            <person name="Magnuson J."/>
            <person name="Mondo S."/>
            <person name="Nolan M."/>
            <person name="Ohm R."/>
            <person name="Pangilinan J."/>
            <person name="Park H.-J."/>
            <person name="Ramirez L."/>
            <person name="Alfaro M."/>
            <person name="Sun H."/>
            <person name="Tritt A."/>
            <person name="Yoshinaga Y."/>
            <person name="Zwiers L.-H."/>
            <person name="Turgeon B."/>
            <person name="Goodwin S."/>
            <person name="Spatafora J."/>
            <person name="Crous P."/>
            <person name="Grigoriev I."/>
        </authorList>
    </citation>
    <scope>NUCLEOTIDE SEQUENCE</scope>
    <source>
        <strain evidence="1">ATCC 200398</strain>
    </source>
</reference>